<dbReference type="AlphaFoldDB" id="A0A1G1KYM6"/>
<reference evidence="1 2" key="1">
    <citation type="journal article" date="2016" name="Nat. Commun.">
        <title>Thousands of microbial genomes shed light on interconnected biogeochemical processes in an aquifer system.</title>
        <authorList>
            <person name="Anantharaman K."/>
            <person name="Brown C.T."/>
            <person name="Hug L.A."/>
            <person name="Sharon I."/>
            <person name="Castelle C.J."/>
            <person name="Probst A.J."/>
            <person name="Thomas B.C."/>
            <person name="Singh A."/>
            <person name="Wilkins M.J."/>
            <person name="Karaoz U."/>
            <person name="Brodie E.L."/>
            <person name="Williams K.H."/>
            <person name="Hubbard S.S."/>
            <person name="Banfield J.F."/>
        </authorList>
    </citation>
    <scope>NUCLEOTIDE SEQUENCE [LARGE SCALE GENOMIC DNA]</scope>
</reference>
<accession>A0A1G1KYM6</accession>
<evidence type="ECO:0000313" key="1">
    <source>
        <dbReference type="EMBL" id="OGW98010.1"/>
    </source>
</evidence>
<sequence>MKRIIYFAGLFLLILIVSPFFLLAGNENKDLNPDIAIRQVEDRKEATFSGTPAAAVAESPAKRAAIKKTLKVVEDNTADVTEKSSNLIGKGTDKTVHTVEKGGDSIFSWSVKWVDSFFKQKKTKK</sequence>
<organism evidence="1 2">
    <name type="scientific">Candidatus Danuiimicrobium aquiferis</name>
    <dbReference type="NCBI Taxonomy" id="1801832"/>
    <lineage>
        <taxon>Bacteria</taxon>
        <taxon>Pseudomonadati</taxon>
        <taxon>Candidatus Omnitrophota</taxon>
        <taxon>Candidatus Danuiimicrobium</taxon>
    </lineage>
</organism>
<name>A0A1G1KYM6_9BACT</name>
<proteinExistence type="predicted"/>
<comment type="caution">
    <text evidence="1">The sequence shown here is derived from an EMBL/GenBank/DDBJ whole genome shotgun (WGS) entry which is preliminary data.</text>
</comment>
<dbReference type="Proteomes" id="UP000178187">
    <property type="component" value="Unassembled WGS sequence"/>
</dbReference>
<protein>
    <submittedName>
        <fullName evidence="1">Uncharacterized protein</fullName>
    </submittedName>
</protein>
<dbReference type="EMBL" id="MHFR01000037">
    <property type="protein sequence ID" value="OGW98010.1"/>
    <property type="molecule type" value="Genomic_DNA"/>
</dbReference>
<evidence type="ECO:0000313" key="2">
    <source>
        <dbReference type="Proteomes" id="UP000178187"/>
    </source>
</evidence>
<gene>
    <name evidence="1" type="ORF">A3G33_07185</name>
</gene>